<evidence type="ECO:0000313" key="1">
    <source>
        <dbReference type="EMBL" id="EFX92096.1"/>
    </source>
</evidence>
<reference evidence="1 2" key="1">
    <citation type="submission" date="2011-01" db="EMBL/GenBank/DDBJ databases">
        <authorList>
            <person name="Muzny D."/>
            <person name="Qin X."/>
            <person name="Deng J."/>
            <person name="Jiang H."/>
            <person name="Liu Y."/>
            <person name="Qu J."/>
            <person name="Song X.-Z."/>
            <person name="Zhang L."/>
            <person name="Thornton R."/>
            <person name="Coyle M."/>
            <person name="Francisco L."/>
            <person name="Jackson L."/>
            <person name="Javaid M."/>
            <person name="Korchina V."/>
            <person name="Kovar C."/>
            <person name="Mata R."/>
            <person name="Mathew T."/>
            <person name="Ngo R."/>
            <person name="Nguyen L."/>
            <person name="Nguyen N."/>
            <person name="Okwuonu G."/>
            <person name="Ongeri F."/>
            <person name="Pham C."/>
            <person name="Simmons D."/>
            <person name="Wilczek-Boney K."/>
            <person name="Hale W."/>
            <person name="Jakkamsetti A."/>
            <person name="Pham P."/>
            <person name="Ruth R."/>
            <person name="San Lucas F."/>
            <person name="Warren J."/>
            <person name="Zhang J."/>
            <person name="Zhao Z."/>
            <person name="Zhou C."/>
            <person name="Zhu D."/>
            <person name="Lee S."/>
            <person name="Bess C."/>
            <person name="Blankenburg K."/>
            <person name="Forbes L."/>
            <person name="Fu Q."/>
            <person name="Gubbala S."/>
            <person name="Hirani K."/>
            <person name="Jayaseelan J.C."/>
            <person name="Lara F."/>
            <person name="Munidasa M."/>
            <person name="Palculict T."/>
            <person name="Patil S."/>
            <person name="Pu L.-L."/>
            <person name="Saada N."/>
            <person name="Tang L."/>
            <person name="Weissenberger G."/>
            <person name="Zhu Y."/>
            <person name="Hemphill L."/>
            <person name="Shang Y."/>
            <person name="Youmans B."/>
            <person name="Ayvaz T."/>
            <person name="Ross M."/>
            <person name="Santibanez J."/>
            <person name="Aqrawi P."/>
            <person name="Gross S."/>
            <person name="Joshi V."/>
            <person name="Fowler G."/>
            <person name="Nazareth L."/>
            <person name="Reid J."/>
            <person name="Worley K."/>
            <person name="Petrosino J."/>
            <person name="Highlander S."/>
            <person name="Gibbs R."/>
        </authorList>
    </citation>
    <scope>NUCLEOTIDE SEQUENCE [LARGE SCALE GENOMIC DNA]</scope>
    <source>
        <strain evidence="1 2">ATCC 25976</strain>
    </source>
</reference>
<protein>
    <submittedName>
        <fullName evidence="1">Uncharacterized protein</fullName>
    </submittedName>
</protein>
<evidence type="ECO:0000313" key="2">
    <source>
        <dbReference type="Proteomes" id="UP000005467"/>
    </source>
</evidence>
<name>E8KG85_9PAST</name>
<keyword evidence="2" id="KW-1185">Reference proteome</keyword>
<gene>
    <name evidence="1" type="ORF">HMPREF0027_0852</name>
</gene>
<dbReference type="Proteomes" id="UP000005467">
    <property type="component" value="Unassembled WGS sequence"/>
</dbReference>
<comment type="caution">
    <text evidence="1">The sequence shown here is derived from an EMBL/GenBank/DDBJ whole genome shotgun (WGS) entry which is preliminary data.</text>
</comment>
<proteinExistence type="predicted"/>
<dbReference type="AlphaFoldDB" id="E8KG85"/>
<organism evidence="1 2">
    <name type="scientific">Actinobacillus ureae ATCC 25976</name>
    <dbReference type="NCBI Taxonomy" id="887324"/>
    <lineage>
        <taxon>Bacteria</taxon>
        <taxon>Pseudomonadati</taxon>
        <taxon>Pseudomonadota</taxon>
        <taxon>Gammaproteobacteria</taxon>
        <taxon>Pasteurellales</taxon>
        <taxon>Pasteurellaceae</taxon>
        <taxon>Actinobacillus</taxon>
    </lineage>
</organism>
<accession>E8KG85</accession>
<dbReference type="HOGENOM" id="CLU_2406738_0_0_6"/>
<dbReference type="EMBL" id="AEVG01000058">
    <property type="protein sequence ID" value="EFX92096.1"/>
    <property type="molecule type" value="Genomic_DNA"/>
</dbReference>
<sequence length="92" mass="10634">MTKSKNKSWDYHVLIAIDQLVNALLFGAADETISSRCYRGAILTKDLKLKWRIAYKVVNALFFLIPNIVKQRTSRRLNAVSIRRNLAKSKRI</sequence>